<reference evidence="2" key="1">
    <citation type="journal article" date="2019" name="Int. J. Syst. Evol. Microbiol.">
        <title>The Global Catalogue of Microorganisms (GCM) 10K type strain sequencing project: providing services to taxonomists for standard genome sequencing and annotation.</title>
        <authorList>
            <consortium name="The Broad Institute Genomics Platform"/>
            <consortium name="The Broad Institute Genome Sequencing Center for Infectious Disease"/>
            <person name="Wu L."/>
            <person name="Ma J."/>
        </authorList>
    </citation>
    <scope>NUCLEOTIDE SEQUENCE [LARGE SCALE GENOMIC DNA]</scope>
    <source>
        <strain evidence="2">JCM 17137</strain>
    </source>
</reference>
<protein>
    <recommendedName>
        <fullName evidence="3">SalK</fullName>
    </recommendedName>
</protein>
<evidence type="ECO:0000313" key="1">
    <source>
        <dbReference type="EMBL" id="GAA3761037.1"/>
    </source>
</evidence>
<name>A0ABP7GBY1_9ACTN</name>
<dbReference type="Pfam" id="PF21863">
    <property type="entry name" value="HTH_67"/>
    <property type="match status" value="1"/>
</dbReference>
<accession>A0ABP7GBY1</accession>
<organism evidence="1 2">
    <name type="scientific">Salinactinospora qingdaonensis</name>
    <dbReference type="NCBI Taxonomy" id="702744"/>
    <lineage>
        <taxon>Bacteria</taxon>
        <taxon>Bacillati</taxon>
        <taxon>Actinomycetota</taxon>
        <taxon>Actinomycetes</taxon>
        <taxon>Streptosporangiales</taxon>
        <taxon>Nocardiopsidaceae</taxon>
        <taxon>Salinactinospora</taxon>
    </lineage>
</organism>
<keyword evidence="2" id="KW-1185">Reference proteome</keyword>
<gene>
    <name evidence="1" type="ORF">GCM10022402_43550</name>
</gene>
<comment type="caution">
    <text evidence="1">The sequence shown here is derived from an EMBL/GenBank/DDBJ whole genome shotgun (WGS) entry which is preliminary data.</text>
</comment>
<evidence type="ECO:0000313" key="2">
    <source>
        <dbReference type="Proteomes" id="UP001500908"/>
    </source>
</evidence>
<proteinExistence type="predicted"/>
<dbReference type="Gene3D" id="1.10.10.10">
    <property type="entry name" value="Winged helix-like DNA-binding domain superfamily/Winged helix DNA-binding domain"/>
    <property type="match status" value="1"/>
</dbReference>
<dbReference type="EMBL" id="BAABDD010000032">
    <property type="protein sequence ID" value="GAA3761037.1"/>
    <property type="molecule type" value="Genomic_DNA"/>
</dbReference>
<dbReference type="NCBIfam" id="NF047719">
    <property type="entry name" value="SCO6745_fam_HTH"/>
    <property type="match status" value="1"/>
</dbReference>
<sequence>MTPSPALPSRGAARAAWSAVEPLHAFSYFAPQAAAGYESLGLDPRTMGYFAARSAALGATSAEVVSSTFYSFNPELVGAVIPKIWQITTPEAVLAARLRAVDEALRHFLGDEVVASDTVATAAELAQSAAMAATRHVHGRPLFAAHAALAWPSEPHLVLWHAQTLLREFRGDGHIVALMHAGLAPVESLVSHATATQWSTKWMRKSRGWSNADWEGAVAALAERGLVRFDEGETVTLTEAGERLRAAVEERTDELALVPYAAIGDEGCRRLAELVRPLSRTLGESRLLPQGLIEQMEAAAAA</sequence>
<evidence type="ECO:0008006" key="3">
    <source>
        <dbReference type="Google" id="ProtNLM"/>
    </source>
</evidence>
<dbReference type="InterPro" id="IPR036388">
    <property type="entry name" value="WH-like_DNA-bd_sf"/>
</dbReference>
<dbReference type="RefSeq" id="WP_344975679.1">
    <property type="nucleotide sequence ID" value="NZ_BAABDD010000032.1"/>
</dbReference>
<dbReference type="Proteomes" id="UP001500908">
    <property type="component" value="Unassembled WGS sequence"/>
</dbReference>
<dbReference type="InterPro" id="IPR054058">
    <property type="entry name" value="HTH_67"/>
</dbReference>